<evidence type="ECO:0000256" key="5">
    <source>
        <dbReference type="ARBA" id="ARBA00022801"/>
    </source>
</evidence>
<dbReference type="SUPFAM" id="SSF88713">
    <property type="entry name" value="Glycoside hydrolase/deacetylase"/>
    <property type="match status" value="1"/>
</dbReference>
<evidence type="ECO:0000256" key="1">
    <source>
        <dbReference type="ARBA" id="ARBA00001941"/>
    </source>
</evidence>
<dbReference type="Gene3D" id="3.20.20.370">
    <property type="entry name" value="Glycoside hydrolase/deacetylase"/>
    <property type="match status" value="1"/>
</dbReference>
<organism evidence="13 14">
    <name type="scientific">Apiospora arundinis</name>
    <dbReference type="NCBI Taxonomy" id="335852"/>
    <lineage>
        <taxon>Eukaryota</taxon>
        <taxon>Fungi</taxon>
        <taxon>Dikarya</taxon>
        <taxon>Ascomycota</taxon>
        <taxon>Pezizomycotina</taxon>
        <taxon>Sordariomycetes</taxon>
        <taxon>Xylariomycetidae</taxon>
        <taxon>Amphisphaeriales</taxon>
        <taxon>Apiosporaceae</taxon>
        <taxon>Apiospora</taxon>
    </lineage>
</organism>
<evidence type="ECO:0000256" key="6">
    <source>
        <dbReference type="ARBA" id="ARBA00023277"/>
    </source>
</evidence>
<dbReference type="PANTHER" id="PTHR46471">
    <property type="entry name" value="CHITIN DEACETYLASE"/>
    <property type="match status" value="1"/>
</dbReference>
<keyword evidence="6" id="KW-0119">Carbohydrate metabolism</keyword>
<dbReference type="PROSITE" id="PS50941">
    <property type="entry name" value="CHIT_BIND_I_2"/>
    <property type="match status" value="1"/>
</dbReference>
<evidence type="ECO:0000256" key="3">
    <source>
        <dbReference type="ARBA" id="ARBA00022723"/>
    </source>
</evidence>
<dbReference type="PROSITE" id="PS51257">
    <property type="entry name" value="PROKAR_LIPOPROTEIN"/>
    <property type="match status" value="1"/>
</dbReference>
<feature type="region of interest" description="Disordered" evidence="9">
    <location>
        <begin position="341"/>
        <end position="412"/>
    </location>
</feature>
<evidence type="ECO:0000313" key="13">
    <source>
        <dbReference type="EMBL" id="KAK8868364.1"/>
    </source>
</evidence>
<dbReference type="SUPFAM" id="SSF57016">
    <property type="entry name" value="Plant lectins/antimicrobial peptides"/>
    <property type="match status" value="1"/>
</dbReference>
<gene>
    <name evidence="13" type="ORF">PGQ11_006942</name>
</gene>
<dbReference type="InterPro" id="IPR002509">
    <property type="entry name" value="NODB_dom"/>
</dbReference>
<evidence type="ECO:0000259" key="12">
    <source>
        <dbReference type="PROSITE" id="PS51677"/>
    </source>
</evidence>
<reference evidence="13 14" key="1">
    <citation type="journal article" date="2024" name="IMA Fungus">
        <title>Apiospora arundinis, a panoply of carbohydrate-active enzymes and secondary metabolites.</title>
        <authorList>
            <person name="Sorensen T."/>
            <person name="Petersen C."/>
            <person name="Muurmann A.T."/>
            <person name="Christiansen J.V."/>
            <person name="Brundto M.L."/>
            <person name="Overgaard C.K."/>
            <person name="Boysen A.T."/>
            <person name="Wollenberg R.D."/>
            <person name="Larsen T.O."/>
            <person name="Sorensen J.L."/>
            <person name="Nielsen K.L."/>
            <person name="Sondergaard T.E."/>
        </authorList>
    </citation>
    <scope>NUCLEOTIDE SEQUENCE [LARGE SCALE GENOMIC DNA]</scope>
    <source>
        <strain evidence="13 14">AAU 773</strain>
    </source>
</reference>
<dbReference type="SMART" id="SM00270">
    <property type="entry name" value="ChtBD1"/>
    <property type="match status" value="1"/>
</dbReference>
<name>A0ABR2IU55_9PEZI</name>
<dbReference type="CDD" id="cd10951">
    <property type="entry name" value="CE4_ClCDA_like"/>
    <property type="match status" value="1"/>
</dbReference>
<comment type="caution">
    <text evidence="8">Lacks conserved residue(s) required for the propagation of feature annotation.</text>
</comment>
<evidence type="ECO:0000256" key="2">
    <source>
        <dbReference type="ARBA" id="ARBA00022669"/>
    </source>
</evidence>
<evidence type="ECO:0000256" key="9">
    <source>
        <dbReference type="SAM" id="MobiDB-lite"/>
    </source>
</evidence>
<keyword evidence="7" id="KW-0170">Cobalt</keyword>
<dbReference type="PANTHER" id="PTHR46471:SF2">
    <property type="entry name" value="CHITIN DEACETYLASE-RELATED"/>
    <property type="match status" value="1"/>
</dbReference>
<dbReference type="Pfam" id="PF00187">
    <property type="entry name" value="Chitin_bind_1"/>
    <property type="match status" value="1"/>
</dbReference>
<keyword evidence="14" id="KW-1185">Reference proteome</keyword>
<evidence type="ECO:0000256" key="8">
    <source>
        <dbReference type="PROSITE-ProRule" id="PRU00261"/>
    </source>
</evidence>
<protein>
    <submittedName>
        <fullName evidence="13">Chitin deacetylase</fullName>
    </submittedName>
</protein>
<dbReference type="CDD" id="cd00035">
    <property type="entry name" value="ChtBD1"/>
    <property type="match status" value="1"/>
</dbReference>
<dbReference type="PROSITE" id="PS00026">
    <property type="entry name" value="CHIT_BIND_I_1"/>
    <property type="match status" value="1"/>
</dbReference>
<feature type="disulfide bond" evidence="8">
    <location>
        <begin position="47"/>
        <end position="59"/>
    </location>
</feature>
<dbReference type="InterPro" id="IPR036861">
    <property type="entry name" value="Endochitinase-like_sf"/>
</dbReference>
<dbReference type="PROSITE" id="PS51677">
    <property type="entry name" value="NODB"/>
    <property type="match status" value="1"/>
</dbReference>
<feature type="chain" id="PRO_5045283010" evidence="10">
    <location>
        <begin position="23"/>
        <end position="435"/>
    </location>
</feature>
<evidence type="ECO:0000256" key="7">
    <source>
        <dbReference type="ARBA" id="ARBA00023285"/>
    </source>
</evidence>
<comment type="caution">
    <text evidence="13">The sequence shown here is derived from an EMBL/GenBank/DDBJ whole genome shotgun (WGS) entry which is preliminary data.</text>
</comment>
<keyword evidence="8" id="KW-1015">Disulfide bond</keyword>
<evidence type="ECO:0000259" key="11">
    <source>
        <dbReference type="PROSITE" id="PS50941"/>
    </source>
</evidence>
<feature type="domain" description="Chitin-binding type-1" evidence="11">
    <location>
        <begin position="35"/>
        <end position="81"/>
    </location>
</feature>
<accession>A0ABR2IU55</accession>
<evidence type="ECO:0000256" key="10">
    <source>
        <dbReference type="SAM" id="SignalP"/>
    </source>
</evidence>
<sequence length="435" mass="45578">MRNPSILVYTAGLLHTIYACSADRPSLSRRDVAAGGRCGPSAGNAVCAPSLCCSSAGVCGTGTSFCASPDCQLSYGPACDGNQVPPGSDTSRVPRPRFGAVPYGASITHCTVNGKVALTFDDGPYVYTADLLDLLKKNSVRATFFVVGNNGGKGQVEQGSYPAIIQRMYKDGHQIGSHSWSHQDLGAVTAQQRRDQILRNEVAFVDILGFFPTYFRPPYTSCPDGCVKDLNDLGYHIANYDVDTKDYLGDYNYARNTYTSILSQRGPASSSWIALAHDIQPNTVQTFTQYMIDQAKKLGYELVPLGSCLGDPEANWYRNPTSGEPWGAKPASSSAVGVSIANKGRNSSSSSASKASSTTATDGTTRALPVSSTPTPDSGSNFGMGTGSTATMSGAQAAATSSNPVSHSSGGDVRAQGSLSALMVGSVMAVLLLLF</sequence>
<feature type="compositionally biased region" description="Low complexity" evidence="9">
    <location>
        <begin position="341"/>
        <end position="367"/>
    </location>
</feature>
<feature type="disulfide bond" evidence="8">
    <location>
        <begin position="52"/>
        <end position="66"/>
    </location>
</feature>
<proteinExistence type="predicted"/>
<keyword evidence="4 10" id="KW-0732">Signal</keyword>
<dbReference type="InterPro" id="IPR011330">
    <property type="entry name" value="Glyco_hydro/deAcase_b/a-brl"/>
</dbReference>
<feature type="domain" description="NodB homology" evidence="12">
    <location>
        <begin position="114"/>
        <end position="303"/>
    </location>
</feature>
<keyword evidence="3" id="KW-0479">Metal-binding</keyword>
<feature type="compositionally biased region" description="Polar residues" evidence="9">
    <location>
        <begin position="370"/>
        <end position="381"/>
    </location>
</feature>
<dbReference type="InterPro" id="IPR001002">
    <property type="entry name" value="Chitin-bd_1"/>
</dbReference>
<keyword evidence="2 8" id="KW-0147">Chitin-binding</keyword>
<feature type="disulfide bond" evidence="8">
    <location>
        <begin position="38"/>
        <end position="53"/>
    </location>
</feature>
<feature type="compositionally biased region" description="Low complexity" evidence="9">
    <location>
        <begin position="387"/>
        <end position="402"/>
    </location>
</feature>
<dbReference type="EMBL" id="JAPCWZ010000004">
    <property type="protein sequence ID" value="KAK8868364.1"/>
    <property type="molecule type" value="Genomic_DNA"/>
</dbReference>
<dbReference type="InterPro" id="IPR018371">
    <property type="entry name" value="Chitin-binding_1_CS"/>
</dbReference>
<evidence type="ECO:0000256" key="4">
    <source>
        <dbReference type="ARBA" id="ARBA00022729"/>
    </source>
</evidence>
<dbReference type="Proteomes" id="UP001390339">
    <property type="component" value="Unassembled WGS sequence"/>
</dbReference>
<dbReference type="Pfam" id="PF01522">
    <property type="entry name" value="Polysacc_deac_1"/>
    <property type="match status" value="1"/>
</dbReference>
<dbReference type="Gene3D" id="3.30.60.10">
    <property type="entry name" value="Endochitinase-like"/>
    <property type="match status" value="1"/>
</dbReference>
<evidence type="ECO:0000313" key="14">
    <source>
        <dbReference type="Proteomes" id="UP001390339"/>
    </source>
</evidence>
<feature type="signal peptide" evidence="10">
    <location>
        <begin position="1"/>
        <end position="22"/>
    </location>
</feature>
<keyword evidence="5" id="KW-0378">Hydrolase</keyword>
<comment type="cofactor">
    <cofactor evidence="1">
        <name>Co(2+)</name>
        <dbReference type="ChEBI" id="CHEBI:48828"/>
    </cofactor>
</comment>